<keyword evidence="1" id="KW-0472">Membrane</keyword>
<dbReference type="RefSeq" id="XP_022286531.1">
    <property type="nucleotide sequence ID" value="XM_022430823.1"/>
</dbReference>
<evidence type="ECO:0000256" key="1">
    <source>
        <dbReference type="SAM" id="Phobius"/>
    </source>
</evidence>
<dbReference type="Proteomes" id="UP000694844">
    <property type="component" value="Chromosome 6"/>
</dbReference>
<dbReference type="KEGG" id="cvn:111099513"/>
<dbReference type="AlphaFoldDB" id="A0A8B8A4X3"/>
<proteinExistence type="predicted"/>
<keyword evidence="1" id="KW-0812">Transmembrane</keyword>
<name>A0A8B8A4X3_CRAVI</name>
<sequence length="292" mass="32339">MCKPGYFGQLCGTPCPSGSFGPECGGFCFPKCSNVTCHHVFGCPENPESTLQTTISTHPKKAVKLAITSMQKFFSAVEKPVFFTKKSTTMITGTIQGLQITTGDFSANTKKDIMYETVKPESGNEFQAMLVGVGALISLFLFIIIIQHCKKSSSSIKRNVSRQSSNNIALHNEPSYLGNRRGYNVISERPKNHSYTSFEVQYAEIPDSLELNTQSTSTSQDNYETSQSFYQNSSITDSNGDTMNVEFVEDNAEQLTISVDSSNSYLKPIFVPKIQTRPGEELKNVYINVEQE</sequence>
<protein>
    <submittedName>
        <fullName evidence="3">Uncharacterized protein LOC111099513</fullName>
    </submittedName>
</protein>
<accession>A0A8B8A4X3</accession>
<evidence type="ECO:0000313" key="3">
    <source>
        <dbReference type="RefSeq" id="XP_022286531.1"/>
    </source>
</evidence>
<dbReference type="GeneID" id="111099513"/>
<reference evidence="3" key="1">
    <citation type="submission" date="2025-08" db="UniProtKB">
        <authorList>
            <consortium name="RefSeq"/>
        </authorList>
    </citation>
    <scope>IDENTIFICATION</scope>
    <source>
        <tissue evidence="3">Whole sample</tissue>
    </source>
</reference>
<dbReference type="OrthoDB" id="6212901at2759"/>
<keyword evidence="2" id="KW-1185">Reference proteome</keyword>
<feature type="transmembrane region" description="Helical" evidence="1">
    <location>
        <begin position="126"/>
        <end position="146"/>
    </location>
</feature>
<gene>
    <name evidence="3" type="primary">LOC111099513</name>
</gene>
<evidence type="ECO:0000313" key="2">
    <source>
        <dbReference type="Proteomes" id="UP000694844"/>
    </source>
</evidence>
<keyword evidence="1" id="KW-1133">Transmembrane helix</keyword>
<organism evidence="2 3">
    <name type="scientific">Crassostrea virginica</name>
    <name type="common">Eastern oyster</name>
    <dbReference type="NCBI Taxonomy" id="6565"/>
    <lineage>
        <taxon>Eukaryota</taxon>
        <taxon>Metazoa</taxon>
        <taxon>Spiralia</taxon>
        <taxon>Lophotrochozoa</taxon>
        <taxon>Mollusca</taxon>
        <taxon>Bivalvia</taxon>
        <taxon>Autobranchia</taxon>
        <taxon>Pteriomorphia</taxon>
        <taxon>Ostreida</taxon>
        <taxon>Ostreoidea</taxon>
        <taxon>Ostreidae</taxon>
        <taxon>Crassostrea</taxon>
    </lineage>
</organism>